<feature type="transmembrane region" description="Helical" evidence="7">
    <location>
        <begin position="171"/>
        <end position="195"/>
    </location>
</feature>
<evidence type="ECO:0000313" key="9">
    <source>
        <dbReference type="Proteomes" id="UP000321933"/>
    </source>
</evidence>
<comment type="similarity">
    <text evidence="2">Belongs to the autoinducer-2 exporter (AI-2E) (TC 2.A.86) family.</text>
</comment>
<accession>A0A5C9A4Y4</accession>
<organism evidence="8 9">
    <name type="scientific">Parahaliea aestuarii</name>
    <dbReference type="NCBI Taxonomy" id="1852021"/>
    <lineage>
        <taxon>Bacteria</taxon>
        <taxon>Pseudomonadati</taxon>
        <taxon>Pseudomonadota</taxon>
        <taxon>Gammaproteobacteria</taxon>
        <taxon>Cellvibrionales</taxon>
        <taxon>Halieaceae</taxon>
        <taxon>Parahaliea</taxon>
    </lineage>
</organism>
<proteinExistence type="inferred from homology"/>
<feature type="transmembrane region" description="Helical" evidence="7">
    <location>
        <begin position="26"/>
        <end position="45"/>
    </location>
</feature>
<feature type="transmembrane region" description="Helical" evidence="7">
    <location>
        <begin position="294"/>
        <end position="313"/>
    </location>
</feature>
<evidence type="ECO:0000256" key="2">
    <source>
        <dbReference type="ARBA" id="ARBA00009773"/>
    </source>
</evidence>
<keyword evidence="9" id="KW-1185">Reference proteome</keyword>
<reference evidence="8 9" key="1">
    <citation type="submission" date="2019-08" db="EMBL/GenBank/DDBJ databases">
        <title>Parahaliea maris sp. nov., isolated from the surface seawater.</title>
        <authorList>
            <person name="Liu Y."/>
        </authorList>
    </citation>
    <scope>NUCLEOTIDE SEQUENCE [LARGE SCALE GENOMIC DNA]</scope>
    <source>
        <strain evidence="8 9">S2-26</strain>
    </source>
</reference>
<evidence type="ECO:0000256" key="7">
    <source>
        <dbReference type="SAM" id="Phobius"/>
    </source>
</evidence>
<dbReference type="AlphaFoldDB" id="A0A5C9A4Y4"/>
<evidence type="ECO:0000256" key="5">
    <source>
        <dbReference type="ARBA" id="ARBA00023136"/>
    </source>
</evidence>
<dbReference type="EMBL" id="VRYZ01000001">
    <property type="protein sequence ID" value="TXS95129.1"/>
    <property type="molecule type" value="Genomic_DNA"/>
</dbReference>
<evidence type="ECO:0000256" key="6">
    <source>
        <dbReference type="SAM" id="MobiDB-lite"/>
    </source>
</evidence>
<dbReference type="Proteomes" id="UP000321933">
    <property type="component" value="Unassembled WGS sequence"/>
</dbReference>
<keyword evidence="4 7" id="KW-1133">Transmembrane helix</keyword>
<dbReference type="Pfam" id="PF01594">
    <property type="entry name" value="AI-2E_transport"/>
    <property type="match status" value="1"/>
</dbReference>
<dbReference type="PANTHER" id="PTHR21716">
    <property type="entry name" value="TRANSMEMBRANE PROTEIN"/>
    <property type="match status" value="1"/>
</dbReference>
<feature type="transmembrane region" description="Helical" evidence="7">
    <location>
        <begin position="262"/>
        <end position="287"/>
    </location>
</feature>
<dbReference type="OrthoDB" id="9799225at2"/>
<feature type="transmembrane region" description="Helical" evidence="7">
    <location>
        <begin position="57"/>
        <end position="75"/>
    </location>
</feature>
<comment type="caution">
    <text evidence="8">The sequence shown here is derived from an EMBL/GenBank/DDBJ whole genome shotgun (WGS) entry which is preliminary data.</text>
</comment>
<protein>
    <submittedName>
        <fullName evidence="8">AI-2E family transporter</fullName>
    </submittedName>
</protein>
<dbReference type="InterPro" id="IPR002549">
    <property type="entry name" value="AI-2E-like"/>
</dbReference>
<evidence type="ECO:0000313" key="8">
    <source>
        <dbReference type="EMBL" id="TXS95129.1"/>
    </source>
</evidence>
<keyword evidence="3 7" id="KW-0812">Transmembrane</keyword>
<gene>
    <name evidence="8" type="ORF">FVW59_00795</name>
</gene>
<dbReference type="GO" id="GO:0016020">
    <property type="term" value="C:membrane"/>
    <property type="evidence" value="ECO:0007669"/>
    <property type="project" value="UniProtKB-SubCell"/>
</dbReference>
<evidence type="ECO:0000256" key="4">
    <source>
        <dbReference type="ARBA" id="ARBA00022989"/>
    </source>
</evidence>
<evidence type="ECO:0000256" key="3">
    <source>
        <dbReference type="ARBA" id="ARBA00022692"/>
    </source>
</evidence>
<dbReference type="GO" id="GO:0055085">
    <property type="term" value="P:transmembrane transport"/>
    <property type="evidence" value="ECO:0007669"/>
    <property type="project" value="TreeGrafter"/>
</dbReference>
<feature type="region of interest" description="Disordered" evidence="6">
    <location>
        <begin position="104"/>
        <end position="124"/>
    </location>
</feature>
<sequence>MRPPGTLALWVLAALAVLYTLYFASSLLIPVVVALLFSLLLSPLVNALKRFHIPRSISAIVLLACIGGPIALLGMELAEPAEKWAKRLPEIGRELTDELDSLTESLSPTQQQAEPAPAPEPAPVERSGFNWFGWFDDDEEAAPATPAPAVQEEQKSQGAVTERLLQGGLELMISFVSAAPFVLVQLLTFVILVLFQLSFGPRLWQSAIEIFPRVRDKRQAVLVVARVQRELSRYIVTVSLINIGLGITTAAVLWLLGVEDALLWGALVGLLNFAPYVGPLVAVCILALAGAVQYGLVAAALIPALAYFSINLLEAQFVTPLVLGRNMRLNPLLLVLWLIVWGWLWGAAGVLLAVPLLVCLKLAAQQLGVMEYWVKLIETRA</sequence>
<comment type="subcellular location">
    <subcellularLocation>
        <location evidence="1">Membrane</location>
        <topology evidence="1">Multi-pass membrane protein</topology>
    </subcellularLocation>
</comment>
<evidence type="ECO:0000256" key="1">
    <source>
        <dbReference type="ARBA" id="ARBA00004141"/>
    </source>
</evidence>
<name>A0A5C9A4Y4_9GAMM</name>
<keyword evidence="5 7" id="KW-0472">Membrane</keyword>
<feature type="transmembrane region" description="Helical" evidence="7">
    <location>
        <begin position="234"/>
        <end position="256"/>
    </location>
</feature>
<feature type="transmembrane region" description="Helical" evidence="7">
    <location>
        <begin position="333"/>
        <end position="360"/>
    </location>
</feature>
<dbReference type="PANTHER" id="PTHR21716:SF16">
    <property type="entry name" value="BLL1467 PROTEIN"/>
    <property type="match status" value="1"/>
</dbReference>